<comment type="function">
    <text evidence="6">Specifically methylates the N7 position of guanine in position 527 of 16S rRNA.</text>
</comment>
<keyword evidence="3 6" id="KW-0489">Methyltransferase</keyword>
<dbReference type="EMBL" id="JBHSLV010000072">
    <property type="protein sequence ID" value="MFC5396683.1"/>
    <property type="molecule type" value="Genomic_DNA"/>
</dbReference>
<comment type="caution">
    <text evidence="7">The sequence shown here is derived from an EMBL/GenBank/DDBJ whole genome shotgun (WGS) entry which is preliminary data.</text>
</comment>
<evidence type="ECO:0000313" key="8">
    <source>
        <dbReference type="Proteomes" id="UP001596104"/>
    </source>
</evidence>
<comment type="caution">
    <text evidence="6">Lacks conserved residue(s) required for the propagation of feature annotation.</text>
</comment>
<protein>
    <recommendedName>
        <fullName evidence="6">Ribosomal RNA small subunit methyltransferase G</fullName>
        <ecNumber evidence="6">2.1.1.170</ecNumber>
    </recommendedName>
    <alternativeName>
        <fullName evidence="6">16S rRNA 7-methylguanosine methyltransferase</fullName>
        <shortName evidence="6">16S rRNA m7G methyltransferase</shortName>
    </alternativeName>
</protein>
<feature type="binding site" evidence="6">
    <location>
        <position position="90"/>
    </location>
    <ligand>
        <name>S-adenosyl-L-methionine</name>
        <dbReference type="ChEBI" id="CHEBI:59789"/>
    </ligand>
</feature>
<comment type="catalytic activity">
    <reaction evidence="6">
        <text>guanosine(527) in 16S rRNA + S-adenosyl-L-methionine = N(7)-methylguanosine(527) in 16S rRNA + S-adenosyl-L-homocysteine</text>
        <dbReference type="Rhea" id="RHEA:42732"/>
        <dbReference type="Rhea" id="RHEA-COMP:10209"/>
        <dbReference type="Rhea" id="RHEA-COMP:10210"/>
        <dbReference type="ChEBI" id="CHEBI:57856"/>
        <dbReference type="ChEBI" id="CHEBI:59789"/>
        <dbReference type="ChEBI" id="CHEBI:74269"/>
        <dbReference type="ChEBI" id="CHEBI:74480"/>
        <dbReference type="EC" id="2.1.1.170"/>
    </reaction>
</comment>
<dbReference type="PIRSF" id="PIRSF003078">
    <property type="entry name" value="GidB"/>
    <property type="match status" value="1"/>
</dbReference>
<dbReference type="GO" id="GO:0032259">
    <property type="term" value="P:methylation"/>
    <property type="evidence" value="ECO:0007669"/>
    <property type="project" value="UniProtKB-KW"/>
</dbReference>
<evidence type="ECO:0000256" key="4">
    <source>
        <dbReference type="ARBA" id="ARBA00022679"/>
    </source>
</evidence>
<dbReference type="Gene3D" id="3.40.50.150">
    <property type="entry name" value="Vaccinia Virus protein VP39"/>
    <property type="match status" value="1"/>
</dbReference>
<evidence type="ECO:0000256" key="6">
    <source>
        <dbReference type="HAMAP-Rule" id="MF_00074"/>
    </source>
</evidence>
<feature type="binding site" evidence="6">
    <location>
        <begin position="137"/>
        <end position="138"/>
    </location>
    <ligand>
        <name>S-adenosyl-L-methionine</name>
        <dbReference type="ChEBI" id="CHEBI:59789"/>
    </ligand>
</feature>
<dbReference type="PANTHER" id="PTHR31760">
    <property type="entry name" value="S-ADENOSYL-L-METHIONINE-DEPENDENT METHYLTRANSFERASES SUPERFAMILY PROTEIN"/>
    <property type="match status" value="1"/>
</dbReference>
<keyword evidence="2 6" id="KW-0698">rRNA processing</keyword>
<dbReference type="Pfam" id="PF02527">
    <property type="entry name" value="GidB"/>
    <property type="match status" value="1"/>
</dbReference>
<dbReference type="PANTHER" id="PTHR31760:SF0">
    <property type="entry name" value="S-ADENOSYL-L-METHIONINE-DEPENDENT METHYLTRANSFERASES SUPERFAMILY PROTEIN"/>
    <property type="match status" value="1"/>
</dbReference>
<keyword evidence="4 6" id="KW-0808">Transferase</keyword>
<dbReference type="HAMAP" id="MF_00074">
    <property type="entry name" value="16SrRNA_methyltr_G"/>
    <property type="match status" value="1"/>
</dbReference>
<comment type="similarity">
    <text evidence="6">Belongs to the methyltransferase superfamily. RNA methyltransferase RsmG family.</text>
</comment>
<dbReference type="Proteomes" id="UP001596104">
    <property type="component" value="Unassembled WGS sequence"/>
</dbReference>
<evidence type="ECO:0000256" key="2">
    <source>
        <dbReference type="ARBA" id="ARBA00022552"/>
    </source>
</evidence>
<feature type="binding site" evidence="6">
    <location>
        <position position="85"/>
    </location>
    <ligand>
        <name>S-adenosyl-L-methionine</name>
        <dbReference type="ChEBI" id="CHEBI:59789"/>
    </ligand>
</feature>
<gene>
    <name evidence="6 7" type="primary">rsmG</name>
    <name evidence="7" type="ORF">ACFPPC_28960</name>
</gene>
<reference evidence="8" key="1">
    <citation type="journal article" date="2019" name="Int. J. Syst. Evol. Microbiol.">
        <title>The Global Catalogue of Microorganisms (GCM) 10K type strain sequencing project: providing services to taxonomists for standard genome sequencing and annotation.</title>
        <authorList>
            <consortium name="The Broad Institute Genomics Platform"/>
            <consortium name="The Broad Institute Genome Sequencing Center for Infectious Disease"/>
            <person name="Wu L."/>
            <person name="Ma J."/>
        </authorList>
    </citation>
    <scope>NUCLEOTIDE SEQUENCE [LARGE SCALE GENOMIC DNA]</scope>
    <source>
        <strain evidence="8">CGMCC 1.16326</strain>
    </source>
</reference>
<dbReference type="GO" id="GO:0008168">
    <property type="term" value="F:methyltransferase activity"/>
    <property type="evidence" value="ECO:0007669"/>
    <property type="project" value="UniProtKB-KW"/>
</dbReference>
<evidence type="ECO:0000256" key="5">
    <source>
        <dbReference type="ARBA" id="ARBA00022691"/>
    </source>
</evidence>
<keyword evidence="5 6" id="KW-0949">S-adenosyl-L-methionine</keyword>
<evidence type="ECO:0000256" key="3">
    <source>
        <dbReference type="ARBA" id="ARBA00022603"/>
    </source>
</evidence>
<comment type="subcellular location">
    <subcellularLocation>
        <location evidence="6">Cytoplasm</location>
    </subcellularLocation>
</comment>
<accession>A0ABW0HHE4</accession>
<dbReference type="NCBIfam" id="TIGR00138">
    <property type="entry name" value="rsmG_gidB"/>
    <property type="match status" value="1"/>
</dbReference>
<evidence type="ECO:0000313" key="7">
    <source>
        <dbReference type="EMBL" id="MFC5396683.1"/>
    </source>
</evidence>
<dbReference type="InterPro" id="IPR029063">
    <property type="entry name" value="SAM-dependent_MTases_sf"/>
</dbReference>
<dbReference type="RefSeq" id="WP_377013295.1">
    <property type="nucleotide sequence ID" value="NZ_JBHSLV010000072.1"/>
</dbReference>
<evidence type="ECO:0000256" key="1">
    <source>
        <dbReference type="ARBA" id="ARBA00022490"/>
    </source>
</evidence>
<keyword evidence="1 6" id="KW-0963">Cytoplasm</keyword>
<dbReference type="InterPro" id="IPR003682">
    <property type="entry name" value="rRNA_ssu_MeTfrase_G"/>
</dbReference>
<sequence>MQRHDPVSSVDKTDNSDRLHAFRLTPVSRETQERLAILVAELKRWQQAKNLVSGATLDAVWTRHVADSLQLLDHAPQARRWLDLGSGGGFPGLVLGIRLAELGGHIDLVESNARKCAFLRHAARLTGSPVTVHNARIEDVVDGFVGKVEAVTARALAPLPLLLDWCKELLRTGVTGVFPKGQHLEAELTAAAKYWKIQATTFPSLTDSAAAILVIGGAEKRAD</sequence>
<dbReference type="EC" id="2.1.1.170" evidence="6"/>
<dbReference type="SUPFAM" id="SSF53335">
    <property type="entry name" value="S-adenosyl-L-methionine-dependent methyltransferases"/>
    <property type="match status" value="1"/>
</dbReference>
<keyword evidence="8" id="KW-1185">Reference proteome</keyword>
<name>A0ABW0HHE4_9HYPH</name>
<proteinExistence type="inferred from homology"/>
<organism evidence="7 8">
    <name type="scientific">Bosea vestrisii</name>
    <dbReference type="NCBI Taxonomy" id="151416"/>
    <lineage>
        <taxon>Bacteria</taxon>
        <taxon>Pseudomonadati</taxon>
        <taxon>Pseudomonadota</taxon>
        <taxon>Alphaproteobacteria</taxon>
        <taxon>Hyphomicrobiales</taxon>
        <taxon>Boseaceae</taxon>
        <taxon>Bosea</taxon>
    </lineage>
</organism>
<feature type="binding site" evidence="6">
    <location>
        <position position="154"/>
    </location>
    <ligand>
        <name>S-adenosyl-L-methionine</name>
        <dbReference type="ChEBI" id="CHEBI:59789"/>
    </ligand>
</feature>